<reference evidence="3 4" key="1">
    <citation type="journal article" date="2014" name="Int. J. Syst. Evol. Microbiol.">
        <title>Listeria floridensis sp. nov., Listeria aquatica sp. nov., Listeria cornellensis sp. nov., Listeria riparia sp. nov. and Listeria grandensis sp. nov., from agricultural and natural environments.</title>
        <authorList>
            <person name="den Bakker H.C."/>
            <person name="Warchocki S."/>
            <person name="Wright E.M."/>
            <person name="Allred A.F."/>
            <person name="Ahlstrom C."/>
            <person name="Manuel C.S."/>
            <person name="Stasiewicz M.J."/>
            <person name="Burrell A."/>
            <person name="Roof S."/>
            <person name="Strawn L."/>
            <person name="Fortes E.D."/>
            <person name="Nightingale K.K."/>
            <person name="Kephart D."/>
            <person name="Wiedmann M."/>
        </authorList>
    </citation>
    <scope>NUCLEOTIDE SEQUENCE [LARGE SCALE GENOMIC DNA]</scope>
    <source>
        <strain evidence="4">FSL F6-969</strain>
    </source>
</reference>
<dbReference type="InterPro" id="IPR023631">
    <property type="entry name" value="Amidase_dom"/>
</dbReference>
<protein>
    <submittedName>
        <fullName evidence="3">Amidase</fullName>
        <ecNumber evidence="3">3.5.1.4</ecNumber>
    </submittedName>
</protein>
<dbReference type="Proteomes" id="UP000019254">
    <property type="component" value="Unassembled WGS sequence"/>
</dbReference>
<dbReference type="PATRIC" id="fig|1265820.5.peg.2929"/>
<gene>
    <name evidence="3" type="ORF">PCORN_14819</name>
</gene>
<keyword evidence="1" id="KW-0812">Transmembrane</keyword>
<proteinExistence type="predicted"/>
<keyword evidence="3" id="KW-0378">Hydrolase</keyword>
<dbReference type="Pfam" id="PF01425">
    <property type="entry name" value="Amidase"/>
    <property type="match status" value="1"/>
</dbReference>
<keyword evidence="1" id="KW-1133">Transmembrane helix</keyword>
<dbReference type="InterPro" id="IPR036928">
    <property type="entry name" value="AS_sf"/>
</dbReference>
<evidence type="ECO:0000256" key="1">
    <source>
        <dbReference type="SAM" id="Phobius"/>
    </source>
</evidence>
<dbReference type="RefSeq" id="WP_036081317.1">
    <property type="nucleotide sequence ID" value="NZ_AODE01000031.1"/>
</dbReference>
<name>W7BKT6_9LIST</name>
<dbReference type="GO" id="GO:0004040">
    <property type="term" value="F:amidase activity"/>
    <property type="evidence" value="ECO:0007669"/>
    <property type="project" value="UniProtKB-EC"/>
</dbReference>
<feature type="transmembrane region" description="Helical" evidence="1">
    <location>
        <begin position="5"/>
        <end position="25"/>
    </location>
</feature>
<organism evidence="3 4">
    <name type="scientific">Listeria cornellensis FSL F6-0969</name>
    <dbReference type="NCBI Taxonomy" id="1265820"/>
    <lineage>
        <taxon>Bacteria</taxon>
        <taxon>Bacillati</taxon>
        <taxon>Bacillota</taxon>
        <taxon>Bacilli</taxon>
        <taxon>Bacillales</taxon>
        <taxon>Listeriaceae</taxon>
        <taxon>Listeria</taxon>
    </lineage>
</organism>
<sequence>MKKGIIIGSAVTVLILVVGVSYWLIQTSDATKSGEAILYEQNRVLDPVNEQLKTLDISRLEAKEKLVVGAEIDQIQQLIATNKLSYEELVGVYLNRIKKYDKNGPKLNAITEINPDVLEEARTLDQNPSTNKAALYGIPVLLKDNIGTQKLATSAGTVALQDWVIGKDATIVKNLKANGALILGKTNMSEWANYMDPSMPSGYSGKIGQNKNPYLDATPSGSSSGSATAATSDFAAVTIGTETNGSIISPAIAQSAVGFKPSRDTVSGELVIPLSRHFDTPGPITRTVKDAYLTAGALMNQPKKAELSKDSLKGKRIGVLFDADDVVSKKIVSDLEQAGAKVIKSKELEESQQDFEGFDEILQADFKTDLNQFLKKNQAPMKDLAAIIAFNKSDKTRNMKYGQGSLEDSEEDQATVAATDARANELIKKAGKTIESALTMNNLDALVTLNDDNLFLVPIAGNPELTIPAGYAKDGQPIGMTFVGRNKADESIFAMGYAYEQFSENRKSPVISADNSK</sequence>
<dbReference type="EC" id="3.5.1.4" evidence="3"/>
<accession>W7BKT6</accession>
<comment type="caution">
    <text evidence="3">The sequence shown here is derived from an EMBL/GenBank/DDBJ whole genome shotgun (WGS) entry which is preliminary data.</text>
</comment>
<dbReference type="AlphaFoldDB" id="W7BKT6"/>
<dbReference type="SUPFAM" id="SSF75304">
    <property type="entry name" value="Amidase signature (AS) enzymes"/>
    <property type="match status" value="1"/>
</dbReference>
<evidence type="ECO:0000313" key="3">
    <source>
        <dbReference type="EMBL" id="EUJ26452.1"/>
    </source>
</evidence>
<feature type="domain" description="Amidase" evidence="2">
    <location>
        <begin position="88"/>
        <end position="492"/>
    </location>
</feature>
<dbReference type="PANTHER" id="PTHR42678:SF34">
    <property type="entry name" value="OS04G0183300 PROTEIN"/>
    <property type="match status" value="1"/>
</dbReference>
<dbReference type="NCBIfam" id="NF005219">
    <property type="entry name" value="PRK06707.1"/>
    <property type="match status" value="1"/>
</dbReference>
<keyword evidence="4" id="KW-1185">Reference proteome</keyword>
<dbReference type="EMBL" id="AODE01000031">
    <property type="protein sequence ID" value="EUJ26452.1"/>
    <property type="molecule type" value="Genomic_DNA"/>
</dbReference>
<keyword evidence="1" id="KW-0472">Membrane</keyword>
<dbReference type="Gene3D" id="3.90.1300.10">
    <property type="entry name" value="Amidase signature (AS) domain"/>
    <property type="match status" value="1"/>
</dbReference>
<evidence type="ECO:0000313" key="4">
    <source>
        <dbReference type="Proteomes" id="UP000019254"/>
    </source>
</evidence>
<dbReference type="PANTHER" id="PTHR42678">
    <property type="entry name" value="AMIDASE"/>
    <property type="match status" value="1"/>
</dbReference>
<dbReference type="OrthoDB" id="9811471at2"/>
<dbReference type="STRING" id="1265820.PCORN_14819"/>
<evidence type="ECO:0000259" key="2">
    <source>
        <dbReference type="Pfam" id="PF01425"/>
    </source>
</evidence>